<evidence type="ECO:0000313" key="1">
    <source>
        <dbReference type="EMBL" id="EOB07754.1"/>
    </source>
</evidence>
<evidence type="ECO:0000313" key="2">
    <source>
        <dbReference type="Proteomes" id="UP000296049"/>
    </source>
</evidence>
<name>R0LPV7_ANAPL</name>
<dbReference type="EMBL" id="KB742497">
    <property type="protein sequence ID" value="EOB07754.1"/>
    <property type="molecule type" value="Genomic_DNA"/>
</dbReference>
<organism evidence="1 2">
    <name type="scientific">Anas platyrhynchos</name>
    <name type="common">Mallard</name>
    <name type="synonym">Anas boschas</name>
    <dbReference type="NCBI Taxonomy" id="8839"/>
    <lineage>
        <taxon>Eukaryota</taxon>
        <taxon>Metazoa</taxon>
        <taxon>Chordata</taxon>
        <taxon>Craniata</taxon>
        <taxon>Vertebrata</taxon>
        <taxon>Euteleostomi</taxon>
        <taxon>Archelosauria</taxon>
        <taxon>Archosauria</taxon>
        <taxon>Dinosauria</taxon>
        <taxon>Saurischia</taxon>
        <taxon>Theropoda</taxon>
        <taxon>Coelurosauria</taxon>
        <taxon>Aves</taxon>
        <taxon>Neognathae</taxon>
        <taxon>Galloanserae</taxon>
        <taxon>Anseriformes</taxon>
        <taxon>Anatidae</taxon>
        <taxon>Anatinae</taxon>
        <taxon>Anas</taxon>
    </lineage>
</organism>
<sequence length="63" mass="7310">MIRREWQKGARKIGLRPAWGITLLLQRINVKDHNKNPGTAVQITGKMREPFFHNFVLRGKGLD</sequence>
<protein>
    <submittedName>
        <fullName evidence="1">Uncharacterized protein</fullName>
    </submittedName>
</protein>
<accession>R0LPV7</accession>
<gene>
    <name evidence="1" type="ORF">Anapl_06721</name>
</gene>
<keyword evidence="2" id="KW-1185">Reference proteome</keyword>
<dbReference type="Proteomes" id="UP000296049">
    <property type="component" value="Unassembled WGS sequence"/>
</dbReference>
<dbReference type="AlphaFoldDB" id="R0LPV7"/>
<reference evidence="2" key="1">
    <citation type="journal article" date="2013" name="Nat. Genet.">
        <title>The duck genome and transcriptome provide insight into an avian influenza virus reservoir species.</title>
        <authorList>
            <person name="Huang Y."/>
            <person name="Li Y."/>
            <person name="Burt D.W."/>
            <person name="Chen H."/>
            <person name="Zhang Y."/>
            <person name="Qian W."/>
            <person name="Kim H."/>
            <person name="Gan S."/>
            <person name="Zhao Y."/>
            <person name="Li J."/>
            <person name="Yi K."/>
            <person name="Feng H."/>
            <person name="Zhu P."/>
            <person name="Li B."/>
            <person name="Liu Q."/>
            <person name="Fairley S."/>
            <person name="Magor K.E."/>
            <person name="Du Z."/>
            <person name="Hu X."/>
            <person name="Goodman L."/>
            <person name="Tafer H."/>
            <person name="Vignal A."/>
            <person name="Lee T."/>
            <person name="Kim K.W."/>
            <person name="Sheng Z."/>
            <person name="An Y."/>
            <person name="Searle S."/>
            <person name="Herrero J."/>
            <person name="Groenen M.A."/>
            <person name="Crooijmans R.P."/>
            <person name="Faraut T."/>
            <person name="Cai Q."/>
            <person name="Webster R.G."/>
            <person name="Aldridge J.R."/>
            <person name="Warren W.C."/>
            <person name="Bartschat S."/>
            <person name="Kehr S."/>
            <person name="Marz M."/>
            <person name="Stadler P.F."/>
            <person name="Smith J."/>
            <person name="Kraus R.H."/>
            <person name="Zhao Y."/>
            <person name="Ren L."/>
            <person name="Fei J."/>
            <person name="Morisson M."/>
            <person name="Kaiser P."/>
            <person name="Griffin D.K."/>
            <person name="Rao M."/>
            <person name="Pitel F."/>
            <person name="Wang J."/>
            <person name="Li N."/>
        </authorList>
    </citation>
    <scope>NUCLEOTIDE SEQUENCE [LARGE SCALE GENOMIC DNA]</scope>
</reference>
<proteinExistence type="predicted"/>